<dbReference type="Gene3D" id="2.60.40.10">
    <property type="entry name" value="Immunoglobulins"/>
    <property type="match status" value="2"/>
</dbReference>
<dbReference type="InterPro" id="IPR002372">
    <property type="entry name" value="PQQ_rpt_dom"/>
</dbReference>
<dbReference type="InterPro" id="IPR003961">
    <property type="entry name" value="FN3_dom"/>
</dbReference>
<dbReference type="PROSITE" id="PS50853">
    <property type="entry name" value="FN3"/>
    <property type="match status" value="1"/>
</dbReference>
<dbReference type="SMART" id="SM00089">
    <property type="entry name" value="PKD"/>
    <property type="match status" value="2"/>
</dbReference>
<evidence type="ECO:0000259" key="1">
    <source>
        <dbReference type="PROSITE" id="PS50853"/>
    </source>
</evidence>
<dbReference type="InterPro" id="IPR013783">
    <property type="entry name" value="Ig-like_fold"/>
</dbReference>
<dbReference type="PANTHER" id="PTHR34512">
    <property type="entry name" value="CELL SURFACE PROTEIN"/>
    <property type="match status" value="1"/>
</dbReference>
<dbReference type="Gene3D" id="2.130.10.10">
    <property type="entry name" value="YVTN repeat-like/Quinoprotein amine dehydrogenase"/>
    <property type="match status" value="1"/>
</dbReference>
<dbReference type="InterPro" id="IPR015943">
    <property type="entry name" value="WD40/YVTN_repeat-like_dom_sf"/>
</dbReference>
<dbReference type="SMART" id="SM00564">
    <property type="entry name" value="PQQ"/>
    <property type="match status" value="5"/>
</dbReference>
<dbReference type="EMBL" id="DTBX01000051">
    <property type="protein sequence ID" value="HGQ55091.1"/>
    <property type="molecule type" value="Genomic_DNA"/>
</dbReference>
<protein>
    <recommendedName>
        <fullName evidence="1">Fibronectin type-III domain-containing protein</fullName>
    </recommendedName>
</protein>
<proteinExistence type="predicted"/>
<dbReference type="PANTHER" id="PTHR34512:SF30">
    <property type="entry name" value="OUTER MEMBRANE PROTEIN ASSEMBLY FACTOR BAMB"/>
    <property type="match status" value="1"/>
</dbReference>
<dbReference type="AlphaFoldDB" id="A0A7C4S1B3"/>
<gene>
    <name evidence="3" type="ORF">ENT60_02230</name>
    <name evidence="2" type="ORF">ENU28_01335</name>
</gene>
<comment type="caution">
    <text evidence="3">The sequence shown here is derived from an EMBL/GenBank/DDBJ whole genome shotgun (WGS) entry which is preliminary data.</text>
</comment>
<accession>A0A7C4S1B3</accession>
<dbReference type="EMBL" id="DSZH01000103">
    <property type="protein sequence ID" value="HGU47364.1"/>
    <property type="molecule type" value="Genomic_DNA"/>
</dbReference>
<organism evidence="3">
    <name type="scientific">candidate division WOR-3 bacterium</name>
    <dbReference type="NCBI Taxonomy" id="2052148"/>
    <lineage>
        <taxon>Bacteria</taxon>
        <taxon>Bacteria division WOR-3</taxon>
    </lineage>
</organism>
<dbReference type="SUPFAM" id="SSF49299">
    <property type="entry name" value="PKD domain"/>
    <property type="match status" value="1"/>
</dbReference>
<sequence length="595" mass="64564">MMSKKITLFFIFLVFIFSIGCKKKNNPPEIPQVFGPTKVGVGAEAEYCAFATDPNGDSIRYHFSWDGEKKTTSYYKSGDTAKVTIIFEESKTYSLKVQAEDSKGAISDWSSPLTIEVVANQRPARPTLTGPASGLVNKNYAFTVQTTDPDNDSIRYKFVWGDGRETITDWVASGTPVVESISYADTGTYVIKAIAQDNKYAWSDTSLSIEFKVKKELSAGDIVFVFQAEDEIVSSPAITVYGGDTLIIFGDNGGNIYAIKASTGELKYKGNALISGEDFASSPVIGPDGVIYIGNSGGRIYAFNPNLTKKWVYPDSAQPGLGEITGTPVLSSDGSKLFVGSENDTLYCLSTANGEVLWKFKAIGSINGSCIMDDQGNIYFGESDSGYFYKLEPDNGNLIWEIYLGAPILGQGAIGNNLVYIAVAGKIYGISFDGQITYSASFTDTTTEVIGGPVIGWDGKVIVATDDGYIEVFEPNLTKIYSYQKNPSIKSTPCLAGTEEKVLYINNDAGYLYAINPFTPNGEEHFSVNLGSPFAKKLQAEFISSPVVGDNGIVYVANEEYLFAIIGHNRLPLANTPWPMFQHDPKHSGRAGGRK</sequence>
<feature type="domain" description="Fibronectin type-III" evidence="1">
    <location>
        <begin position="27"/>
        <end position="120"/>
    </location>
</feature>
<evidence type="ECO:0000313" key="2">
    <source>
        <dbReference type="EMBL" id="HGQ55091.1"/>
    </source>
</evidence>
<dbReference type="Pfam" id="PF13360">
    <property type="entry name" value="PQQ_2"/>
    <property type="match status" value="1"/>
</dbReference>
<dbReference type="InterPro" id="IPR035986">
    <property type="entry name" value="PKD_dom_sf"/>
</dbReference>
<dbReference type="SUPFAM" id="SSF50998">
    <property type="entry name" value="Quinoprotein alcohol dehydrogenase-like"/>
    <property type="match status" value="2"/>
</dbReference>
<evidence type="ECO:0000313" key="3">
    <source>
        <dbReference type="EMBL" id="HGU47364.1"/>
    </source>
</evidence>
<reference evidence="3" key="1">
    <citation type="journal article" date="2020" name="mSystems">
        <title>Genome- and Community-Level Interaction Insights into Carbon Utilization and Element Cycling Functions of Hydrothermarchaeota in Hydrothermal Sediment.</title>
        <authorList>
            <person name="Zhou Z."/>
            <person name="Liu Y."/>
            <person name="Xu W."/>
            <person name="Pan J."/>
            <person name="Luo Z.H."/>
            <person name="Li M."/>
        </authorList>
    </citation>
    <scope>NUCLEOTIDE SEQUENCE [LARGE SCALE GENOMIC DNA]</scope>
    <source>
        <strain evidence="3">SpSt-594</strain>
        <strain evidence="2">SpSt-655</strain>
    </source>
</reference>
<name>A0A7C4S1B3_UNCW3</name>
<dbReference type="Gene3D" id="2.40.10.480">
    <property type="match status" value="1"/>
</dbReference>
<dbReference type="InterPro" id="IPR022409">
    <property type="entry name" value="PKD/Chitinase_dom"/>
</dbReference>
<dbReference type="InterPro" id="IPR011047">
    <property type="entry name" value="Quinoprotein_ADH-like_sf"/>
</dbReference>
<dbReference type="PROSITE" id="PS51257">
    <property type="entry name" value="PROKAR_LIPOPROTEIN"/>
    <property type="match status" value="1"/>
</dbReference>
<dbReference type="InterPro" id="IPR018391">
    <property type="entry name" value="PQQ_b-propeller_rpt"/>
</dbReference>